<dbReference type="EMBL" id="DS758197">
    <property type="protein sequence ID" value="EEC08494.1"/>
    <property type="molecule type" value="Genomic_DNA"/>
</dbReference>
<dbReference type="Pfam" id="PF13410">
    <property type="entry name" value="GST_C_2"/>
    <property type="match status" value="1"/>
</dbReference>
<dbReference type="EMBL" id="ABJB010957943">
    <property type="status" value="NOT_ANNOTATED_CDS"/>
    <property type="molecule type" value="Genomic_DNA"/>
</dbReference>
<dbReference type="GO" id="GO:0006749">
    <property type="term" value="P:glutathione metabolic process"/>
    <property type="evidence" value="ECO:0000318"/>
    <property type="project" value="GO_Central"/>
</dbReference>
<evidence type="ECO:0000256" key="2">
    <source>
        <dbReference type="ARBA" id="ARBA00023002"/>
    </source>
</evidence>
<dbReference type="EMBL" id="ABJB010924574">
    <property type="status" value="NOT_ANNOTATED_CDS"/>
    <property type="molecule type" value="Genomic_DNA"/>
</dbReference>
<dbReference type="InterPro" id="IPR004045">
    <property type="entry name" value="Glutathione_S-Trfase_N"/>
</dbReference>
<dbReference type="GO" id="GO:0005737">
    <property type="term" value="C:cytoplasm"/>
    <property type="evidence" value="ECO:0000318"/>
    <property type="project" value="GO_Central"/>
</dbReference>
<evidence type="ECO:0000259" key="3">
    <source>
        <dbReference type="PROSITE" id="PS50404"/>
    </source>
</evidence>
<dbReference type="EMBL" id="ABJB010794218">
    <property type="status" value="NOT_ANNOTATED_CDS"/>
    <property type="molecule type" value="Genomic_DNA"/>
</dbReference>
<dbReference type="GO" id="GO:0004364">
    <property type="term" value="F:glutathione transferase activity"/>
    <property type="evidence" value="ECO:0000318"/>
    <property type="project" value="GO_Central"/>
</dbReference>
<evidence type="ECO:0000313" key="7">
    <source>
        <dbReference type="Proteomes" id="UP000001555"/>
    </source>
</evidence>
<comment type="similarity">
    <text evidence="1">Belongs to the GST superfamily. Omega family.</text>
</comment>
<dbReference type="InterPro" id="IPR010987">
    <property type="entry name" value="Glutathione-S-Trfase_C-like"/>
</dbReference>
<reference evidence="5 7" key="1">
    <citation type="submission" date="2008-03" db="EMBL/GenBank/DDBJ databases">
        <title>Annotation of Ixodes scapularis.</title>
        <authorList>
            <consortium name="Ixodes scapularis Genome Project Consortium"/>
            <person name="Caler E."/>
            <person name="Hannick L.I."/>
            <person name="Bidwell S."/>
            <person name="Joardar V."/>
            <person name="Thiagarajan M."/>
            <person name="Amedeo P."/>
            <person name="Galinsky K.J."/>
            <person name="Schobel S."/>
            <person name="Inman J."/>
            <person name="Hostetler J."/>
            <person name="Miller J."/>
            <person name="Hammond M."/>
            <person name="Megy K."/>
            <person name="Lawson D."/>
            <person name="Kodira C."/>
            <person name="Sutton G."/>
            <person name="Meyer J."/>
            <person name="Hill C.A."/>
            <person name="Birren B."/>
            <person name="Nene V."/>
            <person name="Collins F."/>
            <person name="Alarcon-Chaidez F."/>
            <person name="Wikel S."/>
            <person name="Strausberg R."/>
        </authorList>
    </citation>
    <scope>NUCLEOTIDE SEQUENCE [LARGE SCALE GENOMIC DNA]</scope>
    <source>
        <strain evidence="7">Wikel</strain>
        <strain evidence="5">Wikel colony</strain>
    </source>
</reference>
<sequence>MSSHINSFRFAVSFLGMEFPSLAPGKLRVYITRFCPFSHRTLLMLRAKNLAHEVVNVDLNNKPEWLFKLNPAGTVPILQQDDKILYDSTVVPEYVDEAYGQEKLIPTDPYLKAKEKLFIDAATTALRPVVRVHRDVDKKVELWDKFKQGVQFHEEELKARRTLFLSGEKPGFSDYMIWPFFARAIAISTVFPDLKLPTAQESPLVVRWMEAMKKDGASGALPPEDNFVKYIKSSLAGNADPDVGL</sequence>
<name>B7PPH2_IXOSC</name>
<keyword evidence="2" id="KW-0560">Oxidoreductase</keyword>
<proteinExistence type="inferred from homology"/>
<evidence type="ECO:0000256" key="1">
    <source>
        <dbReference type="ARBA" id="ARBA00011067"/>
    </source>
</evidence>
<evidence type="ECO:0000313" key="6">
    <source>
        <dbReference type="EnsemblMetazoa" id="ISCW006479-PA"/>
    </source>
</evidence>
<dbReference type="EMBL" id="ABJB010150517">
    <property type="status" value="NOT_ANNOTATED_CDS"/>
    <property type="molecule type" value="Genomic_DNA"/>
</dbReference>
<dbReference type="PROSITE" id="PS50404">
    <property type="entry name" value="GST_NTER"/>
    <property type="match status" value="1"/>
</dbReference>
<organism>
    <name type="scientific">Ixodes scapularis</name>
    <name type="common">Black-legged tick</name>
    <name type="synonym">Deer tick</name>
    <dbReference type="NCBI Taxonomy" id="6945"/>
    <lineage>
        <taxon>Eukaryota</taxon>
        <taxon>Metazoa</taxon>
        <taxon>Ecdysozoa</taxon>
        <taxon>Arthropoda</taxon>
        <taxon>Chelicerata</taxon>
        <taxon>Arachnida</taxon>
        <taxon>Acari</taxon>
        <taxon>Parasitiformes</taxon>
        <taxon>Ixodida</taxon>
        <taxon>Ixodoidea</taxon>
        <taxon>Ixodidae</taxon>
        <taxon>Ixodinae</taxon>
        <taxon>Ixodes</taxon>
    </lineage>
</organism>
<dbReference type="SUPFAM" id="SSF47616">
    <property type="entry name" value="GST C-terminal domain-like"/>
    <property type="match status" value="1"/>
</dbReference>
<dbReference type="FunFam" id="1.20.1050.10:FF:000009">
    <property type="entry name" value="Glutathione S-transferase omega-1"/>
    <property type="match status" value="1"/>
</dbReference>
<dbReference type="GO" id="GO:0045174">
    <property type="term" value="F:glutathione dehydrogenase (ascorbate) activity"/>
    <property type="evidence" value="ECO:0000318"/>
    <property type="project" value="GO_Central"/>
</dbReference>
<dbReference type="OrthoDB" id="6505778at2759"/>
<dbReference type="PROSITE" id="PS50405">
    <property type="entry name" value="GST_CTER"/>
    <property type="match status" value="1"/>
</dbReference>
<dbReference type="PANTHER" id="PTHR43968:SF6">
    <property type="entry name" value="GLUTATHIONE S-TRANSFERASE OMEGA"/>
    <property type="match status" value="1"/>
</dbReference>
<dbReference type="EnsemblMetazoa" id="ISCW006479-RA">
    <property type="protein sequence ID" value="ISCW006479-PA"/>
    <property type="gene ID" value="ISCW006479"/>
</dbReference>
<dbReference type="InterPro" id="IPR005442">
    <property type="entry name" value="GST_omega"/>
</dbReference>
<dbReference type="InterPro" id="IPR050983">
    <property type="entry name" value="GST_Omega/HSP26"/>
</dbReference>
<dbReference type="InterPro" id="IPR036249">
    <property type="entry name" value="Thioredoxin-like_sf"/>
</dbReference>
<feature type="domain" description="GST C-terminal" evidence="4">
    <location>
        <begin position="108"/>
        <end position="235"/>
    </location>
</feature>
<dbReference type="PaxDb" id="6945-B7PPH2"/>
<protein>
    <submittedName>
        <fullName evidence="5 6">Glutathione S-transferase, putative</fullName>
        <ecNumber evidence="5">2.5.1.18</ecNumber>
    </submittedName>
</protein>
<dbReference type="Proteomes" id="UP000001555">
    <property type="component" value="Unassembled WGS sequence"/>
</dbReference>
<evidence type="ECO:0000259" key="4">
    <source>
        <dbReference type="PROSITE" id="PS50405"/>
    </source>
</evidence>
<gene>
    <name evidence="6" type="primary">8051547</name>
    <name evidence="5" type="ORF">IscW_ISCW006479</name>
</gene>
<dbReference type="EMBL" id="ABJB010810831">
    <property type="status" value="NOT_ANNOTATED_CDS"/>
    <property type="molecule type" value="Genomic_DNA"/>
</dbReference>
<dbReference type="SUPFAM" id="SSF52833">
    <property type="entry name" value="Thioredoxin-like"/>
    <property type="match status" value="1"/>
</dbReference>
<dbReference type="InterPro" id="IPR036282">
    <property type="entry name" value="Glutathione-S-Trfase_C_sf"/>
</dbReference>
<dbReference type="FunFam" id="3.40.30.10:FF:000123">
    <property type="entry name" value="Glutathione transferase o1"/>
    <property type="match status" value="1"/>
</dbReference>
<dbReference type="SFLD" id="SFLDG00358">
    <property type="entry name" value="Main_(cytGST)"/>
    <property type="match status" value="1"/>
</dbReference>
<dbReference type="FunCoup" id="B7PPH2">
    <property type="interactions" value="671"/>
</dbReference>
<dbReference type="SFLD" id="SFLDS00019">
    <property type="entry name" value="Glutathione_Transferase_(cytos"/>
    <property type="match status" value="1"/>
</dbReference>
<dbReference type="Gene3D" id="3.40.30.10">
    <property type="entry name" value="Glutaredoxin"/>
    <property type="match status" value="1"/>
</dbReference>
<dbReference type="VEuPathDB" id="VectorBase:ISCW006479"/>
<dbReference type="HOGENOM" id="CLU_011226_9_2_1"/>
<keyword evidence="5" id="KW-0808">Transferase</keyword>
<accession>B7PPH2</accession>
<evidence type="ECO:0000313" key="5">
    <source>
        <dbReference type="EMBL" id="EEC08494.1"/>
    </source>
</evidence>
<dbReference type="InParanoid" id="B7PPH2"/>
<dbReference type="PRINTS" id="PR01625">
    <property type="entry name" value="GSTRNSFRASEO"/>
</dbReference>
<dbReference type="Pfam" id="PF13409">
    <property type="entry name" value="GST_N_2"/>
    <property type="match status" value="1"/>
</dbReference>
<feature type="domain" description="GST N-terminal" evidence="3">
    <location>
        <begin position="25"/>
        <end position="103"/>
    </location>
</feature>
<dbReference type="VEuPathDB" id="VectorBase:ISCP_033087"/>
<dbReference type="STRING" id="6945.B7PPH2"/>
<keyword evidence="7" id="KW-1185">Reference proteome</keyword>
<reference evidence="6" key="2">
    <citation type="submission" date="2020-05" db="UniProtKB">
        <authorList>
            <consortium name="EnsemblMetazoa"/>
        </authorList>
    </citation>
    <scope>IDENTIFICATION</scope>
    <source>
        <strain evidence="6">wikel</strain>
    </source>
</reference>
<dbReference type="Gene3D" id="1.20.1050.10">
    <property type="match status" value="1"/>
</dbReference>
<dbReference type="KEGG" id="isc:8051547"/>
<dbReference type="PANTHER" id="PTHR43968">
    <property type="match status" value="1"/>
</dbReference>
<dbReference type="InterPro" id="IPR040079">
    <property type="entry name" value="Glutathione_S-Trfase"/>
</dbReference>
<dbReference type="VEuPathDB" id="VectorBase:ISCI006479"/>
<dbReference type="EC" id="2.5.1.18" evidence="5"/>
<dbReference type="AlphaFoldDB" id="B7PPH2"/>